<dbReference type="Gene3D" id="1.10.238.200">
    <property type="entry name" value="Cullin, PONY binding domain"/>
    <property type="match status" value="1"/>
</dbReference>
<dbReference type="InterPro" id="IPR042460">
    <property type="entry name" value="DCN1-like_PONY"/>
</dbReference>
<dbReference type="Proteomes" id="UP000320762">
    <property type="component" value="Unassembled WGS sequence"/>
</dbReference>
<dbReference type="GO" id="GO:0097602">
    <property type="term" value="F:cullin family protein binding"/>
    <property type="evidence" value="ECO:0007669"/>
    <property type="project" value="TreeGrafter"/>
</dbReference>
<keyword evidence="4" id="KW-1185">Reference proteome</keyword>
<dbReference type="InterPro" id="IPR005176">
    <property type="entry name" value="PONY_dom"/>
</dbReference>
<dbReference type="GO" id="GO:0045116">
    <property type="term" value="P:protein neddylation"/>
    <property type="evidence" value="ECO:0007669"/>
    <property type="project" value="TreeGrafter"/>
</dbReference>
<comment type="function">
    <text evidence="1">Neddylation of cullins play an essential role in the regulation of SCF-type complexes activity.</text>
</comment>
<evidence type="ECO:0000256" key="1">
    <source>
        <dbReference type="RuleBase" id="RU410713"/>
    </source>
</evidence>
<dbReference type="GO" id="GO:0031624">
    <property type="term" value="F:ubiquitin conjugating enzyme binding"/>
    <property type="evidence" value="ECO:0007669"/>
    <property type="project" value="TreeGrafter"/>
</dbReference>
<sequence>METACAMWSVLLVPQYPHMEKIVDFTNERLQTHRAANKDLWQMMLEFCETVNPSLDNYEADGAWPTLLDEYVEWARSEEGKEQ</sequence>
<evidence type="ECO:0000259" key="2">
    <source>
        <dbReference type="PROSITE" id="PS51229"/>
    </source>
</evidence>
<organism evidence="3 4">
    <name type="scientific">Schizophyllum amplum</name>
    <dbReference type="NCBI Taxonomy" id="97359"/>
    <lineage>
        <taxon>Eukaryota</taxon>
        <taxon>Fungi</taxon>
        <taxon>Dikarya</taxon>
        <taxon>Basidiomycota</taxon>
        <taxon>Agaricomycotina</taxon>
        <taxon>Agaricomycetes</taxon>
        <taxon>Agaricomycetidae</taxon>
        <taxon>Agaricales</taxon>
        <taxon>Schizophyllaceae</taxon>
        <taxon>Schizophyllum</taxon>
    </lineage>
</organism>
<evidence type="ECO:0000313" key="3">
    <source>
        <dbReference type="EMBL" id="TRM59935.1"/>
    </source>
</evidence>
<dbReference type="EMBL" id="VDMD01000025">
    <property type="protein sequence ID" value="TRM59935.1"/>
    <property type="molecule type" value="Genomic_DNA"/>
</dbReference>
<dbReference type="PANTHER" id="PTHR12281">
    <property type="entry name" value="RP42 RELATED"/>
    <property type="match status" value="1"/>
</dbReference>
<dbReference type="PROSITE" id="PS51229">
    <property type="entry name" value="DCUN1"/>
    <property type="match status" value="1"/>
</dbReference>
<name>A0A550C577_9AGAR</name>
<gene>
    <name evidence="3" type="ORF">BD626DRAFT_145786</name>
</gene>
<protein>
    <recommendedName>
        <fullName evidence="1">Defective in cullin neddylation protein</fullName>
    </recommendedName>
</protein>
<dbReference type="Pfam" id="PF03556">
    <property type="entry name" value="Cullin_binding"/>
    <property type="match status" value="1"/>
</dbReference>
<evidence type="ECO:0000313" key="4">
    <source>
        <dbReference type="Proteomes" id="UP000320762"/>
    </source>
</evidence>
<dbReference type="InterPro" id="IPR014764">
    <property type="entry name" value="DCN-prot"/>
</dbReference>
<feature type="domain" description="DCUN1" evidence="2">
    <location>
        <begin position="1"/>
        <end position="76"/>
    </location>
</feature>
<dbReference type="GO" id="GO:0000151">
    <property type="term" value="C:ubiquitin ligase complex"/>
    <property type="evidence" value="ECO:0007669"/>
    <property type="project" value="TreeGrafter"/>
</dbReference>
<dbReference type="GO" id="GO:0032182">
    <property type="term" value="F:ubiquitin-like protein binding"/>
    <property type="evidence" value="ECO:0007669"/>
    <property type="project" value="TreeGrafter"/>
</dbReference>
<dbReference type="AlphaFoldDB" id="A0A550C577"/>
<reference evidence="3 4" key="1">
    <citation type="journal article" date="2019" name="New Phytol.">
        <title>Comparative genomics reveals unique wood-decay strategies and fruiting body development in the Schizophyllaceae.</title>
        <authorList>
            <person name="Almasi E."/>
            <person name="Sahu N."/>
            <person name="Krizsan K."/>
            <person name="Balint B."/>
            <person name="Kovacs G.M."/>
            <person name="Kiss B."/>
            <person name="Cseklye J."/>
            <person name="Drula E."/>
            <person name="Henrissat B."/>
            <person name="Nagy I."/>
            <person name="Chovatia M."/>
            <person name="Adam C."/>
            <person name="LaButti K."/>
            <person name="Lipzen A."/>
            <person name="Riley R."/>
            <person name="Grigoriev I.V."/>
            <person name="Nagy L.G."/>
        </authorList>
    </citation>
    <scope>NUCLEOTIDE SEQUENCE [LARGE SCALE GENOMIC DNA]</scope>
    <source>
        <strain evidence="3 4">NL-1724</strain>
    </source>
</reference>
<comment type="caution">
    <text evidence="3">The sequence shown here is derived from an EMBL/GenBank/DDBJ whole genome shotgun (WGS) entry which is preliminary data.</text>
</comment>
<dbReference type="OrthoDB" id="27198at2759"/>
<proteinExistence type="predicted"/>
<dbReference type="STRING" id="97359.A0A550C577"/>
<accession>A0A550C577</accession>